<proteinExistence type="predicted"/>
<organism evidence="1 2">
    <name type="scientific">Vibrio campbellii</name>
    <dbReference type="NCBI Taxonomy" id="680"/>
    <lineage>
        <taxon>Bacteria</taxon>
        <taxon>Pseudomonadati</taxon>
        <taxon>Pseudomonadota</taxon>
        <taxon>Gammaproteobacteria</taxon>
        <taxon>Vibrionales</taxon>
        <taxon>Vibrionaceae</taxon>
        <taxon>Vibrio</taxon>
    </lineage>
</organism>
<dbReference type="RefSeq" id="WP_005430722.1">
    <property type="nucleotide sequence ID" value="NZ_CP092682.1"/>
</dbReference>
<protein>
    <submittedName>
        <fullName evidence="1">EexN family lipoprotein</fullName>
    </submittedName>
</protein>
<dbReference type="AlphaFoldDB" id="A0AAQ2XZB7"/>
<accession>A0AAQ2XZB7</accession>
<evidence type="ECO:0000313" key="2">
    <source>
        <dbReference type="Proteomes" id="UP001219537"/>
    </source>
</evidence>
<sequence>MKQIISLIAFSFLLTACSSEETKTIEYYSAHLDEAKTVKIECEKKTATLSENCKNAIKAVLDDSYKKSMFGDGITYE</sequence>
<gene>
    <name evidence="1" type="ORF">PUN50_05620</name>
</gene>
<dbReference type="NCBIfam" id="NF033894">
    <property type="entry name" value="Eex_IncN"/>
    <property type="match status" value="1"/>
</dbReference>
<dbReference type="EMBL" id="CP117988">
    <property type="protein sequence ID" value="WDG09354.1"/>
    <property type="molecule type" value="Genomic_DNA"/>
</dbReference>
<reference evidence="1" key="1">
    <citation type="submission" date="2023-02" db="EMBL/GenBank/DDBJ databases">
        <title>Isolation, identification, and genome analysis of Vibrio campbellii in the Penaeus vannamei larvae stage.</title>
        <authorList>
            <person name="Huang T."/>
            <person name="Zhang B."/>
        </authorList>
    </citation>
    <scope>NUCLEOTIDE SEQUENCE</scope>
    <source>
        <strain evidence="1">20220413_1</strain>
    </source>
</reference>
<keyword evidence="1" id="KW-0449">Lipoprotein</keyword>
<evidence type="ECO:0000313" key="1">
    <source>
        <dbReference type="EMBL" id="WDG09354.1"/>
    </source>
</evidence>
<name>A0AAQ2XZB7_9VIBR</name>
<dbReference type="Proteomes" id="UP001219537">
    <property type="component" value="Chromosome 1"/>
</dbReference>
<dbReference type="PROSITE" id="PS51257">
    <property type="entry name" value="PROKAR_LIPOPROTEIN"/>
    <property type="match status" value="1"/>
</dbReference>
<dbReference type="InterPro" id="IPR047937">
    <property type="entry name" value="Eex_IncN-like"/>
</dbReference>